<keyword evidence="1" id="KW-0812">Transmembrane</keyword>
<gene>
    <name evidence="2" type="ORF">COT62_02840</name>
</gene>
<evidence type="ECO:0000313" key="3">
    <source>
        <dbReference type="Proteomes" id="UP000231198"/>
    </source>
</evidence>
<organism evidence="2 3">
    <name type="scientific">Candidatus Roizmanbacteria bacterium CG09_land_8_20_14_0_10_41_9</name>
    <dbReference type="NCBI Taxonomy" id="1974850"/>
    <lineage>
        <taxon>Bacteria</taxon>
        <taxon>Candidatus Roizmaniibacteriota</taxon>
    </lineage>
</organism>
<protein>
    <recommendedName>
        <fullName evidence="4">DUF1648 domain-containing protein</fullName>
    </recommendedName>
</protein>
<evidence type="ECO:0008006" key="4">
    <source>
        <dbReference type="Google" id="ProtNLM"/>
    </source>
</evidence>
<evidence type="ECO:0000313" key="2">
    <source>
        <dbReference type="EMBL" id="PIS15599.1"/>
    </source>
</evidence>
<reference evidence="3" key="1">
    <citation type="submission" date="2017-09" db="EMBL/GenBank/DDBJ databases">
        <title>Depth-based differentiation of microbial function through sediment-hosted aquifers and enrichment of novel symbionts in the deep terrestrial subsurface.</title>
        <authorList>
            <person name="Probst A.J."/>
            <person name="Ladd B."/>
            <person name="Jarett J.K."/>
            <person name="Geller-Mcgrath D.E."/>
            <person name="Sieber C.M.K."/>
            <person name="Emerson J.B."/>
            <person name="Anantharaman K."/>
            <person name="Thomas B.C."/>
            <person name="Malmstrom R."/>
            <person name="Stieglmeier M."/>
            <person name="Klingl A."/>
            <person name="Woyke T."/>
            <person name="Ryan C.M."/>
            <person name="Banfield J.F."/>
        </authorList>
    </citation>
    <scope>NUCLEOTIDE SEQUENCE [LARGE SCALE GENOMIC DNA]</scope>
</reference>
<name>A0A2H0WUK1_9BACT</name>
<dbReference type="Proteomes" id="UP000231198">
    <property type="component" value="Unassembled WGS sequence"/>
</dbReference>
<dbReference type="AlphaFoldDB" id="A0A2H0WUK1"/>
<keyword evidence="1" id="KW-1133">Transmembrane helix</keyword>
<dbReference type="EMBL" id="PEZG01000059">
    <property type="protein sequence ID" value="PIS15599.1"/>
    <property type="molecule type" value="Genomic_DNA"/>
</dbReference>
<keyword evidence="1" id="KW-0472">Membrane</keyword>
<evidence type="ECO:0000256" key="1">
    <source>
        <dbReference type="SAM" id="Phobius"/>
    </source>
</evidence>
<comment type="caution">
    <text evidence="2">The sequence shown here is derived from an EMBL/GenBank/DDBJ whole genome shotgun (WGS) entry which is preliminary data.</text>
</comment>
<feature type="transmembrane region" description="Helical" evidence="1">
    <location>
        <begin position="43"/>
        <end position="65"/>
    </location>
</feature>
<sequence>MEPYLIGANIVMIVAFVLKFPTLPPQIPLFYSKPWGEDRVGELWMIVLLPFILNIFFFMNLFFARKFFPENTFIRKIVEYFNLFLIITLTLIFIKIVFSVS</sequence>
<feature type="transmembrane region" description="Helical" evidence="1">
    <location>
        <begin position="77"/>
        <end position="98"/>
    </location>
</feature>
<accession>A0A2H0WUK1</accession>
<proteinExistence type="predicted"/>
<feature type="transmembrane region" description="Helical" evidence="1">
    <location>
        <begin position="5"/>
        <end position="23"/>
    </location>
</feature>